<reference evidence="3 4" key="1">
    <citation type="journal article" date="2018" name="PLoS ONE">
        <title>The draft genome of Kipferlia bialata reveals reductive genome evolution in fornicate parasites.</title>
        <authorList>
            <person name="Tanifuji G."/>
            <person name="Takabayashi S."/>
            <person name="Kume K."/>
            <person name="Takagi M."/>
            <person name="Nakayama T."/>
            <person name="Kamikawa R."/>
            <person name="Inagaki Y."/>
            <person name="Hashimoto T."/>
        </authorList>
    </citation>
    <scope>NUCLEOTIDE SEQUENCE [LARGE SCALE GENOMIC DNA]</scope>
    <source>
        <strain evidence="3">NY0173</strain>
    </source>
</reference>
<dbReference type="AlphaFoldDB" id="A0A9K3CVP6"/>
<keyword evidence="1" id="KW-1133">Transmembrane helix</keyword>
<evidence type="ECO:0000313" key="4">
    <source>
        <dbReference type="Proteomes" id="UP000265618"/>
    </source>
</evidence>
<keyword evidence="4" id="KW-1185">Reference proteome</keyword>
<evidence type="ECO:0000313" key="3">
    <source>
        <dbReference type="EMBL" id="GIQ82990.1"/>
    </source>
</evidence>
<gene>
    <name evidence="3" type="ORF">KIPB_004228</name>
</gene>
<dbReference type="Proteomes" id="UP000265618">
    <property type="component" value="Unassembled WGS sequence"/>
</dbReference>
<feature type="chain" id="PRO_5039903583" evidence="2">
    <location>
        <begin position="16"/>
        <end position="434"/>
    </location>
</feature>
<dbReference type="EMBL" id="BDIP01000887">
    <property type="protein sequence ID" value="GIQ82990.1"/>
    <property type="molecule type" value="Genomic_DNA"/>
</dbReference>
<feature type="transmembrane region" description="Helical" evidence="1">
    <location>
        <begin position="398"/>
        <end position="421"/>
    </location>
</feature>
<feature type="signal peptide" evidence="2">
    <location>
        <begin position="1"/>
        <end position="15"/>
    </location>
</feature>
<keyword evidence="1" id="KW-0472">Membrane</keyword>
<organism evidence="3 4">
    <name type="scientific">Kipferlia bialata</name>
    <dbReference type="NCBI Taxonomy" id="797122"/>
    <lineage>
        <taxon>Eukaryota</taxon>
        <taxon>Metamonada</taxon>
        <taxon>Carpediemonas-like organisms</taxon>
        <taxon>Kipferlia</taxon>
    </lineage>
</organism>
<comment type="caution">
    <text evidence="3">The sequence shown here is derived from an EMBL/GenBank/DDBJ whole genome shotgun (WGS) entry which is preliminary data.</text>
</comment>
<sequence length="434" mass="47671">MLWLLVVILAIAASGIPSTVCLCEEGADTAPELLEDSDLGVLNDYNVQDELRLERQLEREMGRSEYIEMAKETEREALLDVKEVGPEEGLHDIGLSETHATVTLIDSADALEELFSSTSMATVSTAYVLCHPIEATGHSLGQLVPKGAAAFHITKPLLAMEMVARIRSTEYLDEHKAINPIGSLVLLSKEKERDRRYRRERMTPEELADRESSVLWEITASGPCRSLQMVPRSVLSVSRYETPPSPNLCHVQSVAPPLSPPLLLTPALYTSDALLCSAHTIDRDPTSVTRLITAAMVSTKDRDASTKHVPLLALAYPFHLGDVLHLPSLHPPLLRGGYGSPPPAPHCEHGCTPTDDLEEMTPVHYHEHISLSLDTVARLVDEASLYKQEVTALRGYNVALSLAETTTLLITLASFLVVLSLRNGKRSRVHSHED</sequence>
<keyword evidence="2" id="KW-0732">Signal</keyword>
<evidence type="ECO:0000256" key="1">
    <source>
        <dbReference type="SAM" id="Phobius"/>
    </source>
</evidence>
<name>A0A9K3CVP6_9EUKA</name>
<protein>
    <submittedName>
        <fullName evidence="3">Uncharacterized protein</fullName>
    </submittedName>
</protein>
<proteinExistence type="predicted"/>
<keyword evidence="1" id="KW-0812">Transmembrane</keyword>
<accession>A0A9K3CVP6</accession>
<evidence type="ECO:0000256" key="2">
    <source>
        <dbReference type="SAM" id="SignalP"/>
    </source>
</evidence>